<accession>A0A7Y4KIX7</accession>
<reference evidence="1 2" key="1">
    <citation type="submission" date="2020-05" db="EMBL/GenBank/DDBJ databases">
        <authorList>
            <person name="Whitworth D."/>
        </authorList>
    </citation>
    <scope>NUCLEOTIDE SEQUENCE [LARGE SCALE GENOMIC DNA]</scope>
    <source>
        <strain evidence="1 2">AB043B</strain>
    </source>
</reference>
<dbReference type="RefSeq" id="WP_171435686.1">
    <property type="nucleotide sequence ID" value="NZ_JABFJV010000078.1"/>
</dbReference>
<organism evidence="1 2">
    <name type="scientific">Corallococcus exercitus</name>
    <dbReference type="NCBI Taxonomy" id="2316736"/>
    <lineage>
        <taxon>Bacteria</taxon>
        <taxon>Pseudomonadati</taxon>
        <taxon>Myxococcota</taxon>
        <taxon>Myxococcia</taxon>
        <taxon>Myxococcales</taxon>
        <taxon>Cystobacterineae</taxon>
        <taxon>Myxococcaceae</taxon>
        <taxon>Corallococcus</taxon>
    </lineage>
</organism>
<dbReference type="AlphaFoldDB" id="A0A7Y4KIX7"/>
<dbReference type="Pfam" id="PF09684">
    <property type="entry name" value="Tail_P2_I"/>
    <property type="match status" value="1"/>
</dbReference>
<dbReference type="Proteomes" id="UP000563426">
    <property type="component" value="Unassembled WGS sequence"/>
</dbReference>
<gene>
    <name evidence="1" type="ORF">HMI49_15745</name>
</gene>
<comment type="caution">
    <text evidence="1">The sequence shown here is derived from an EMBL/GenBank/DDBJ whole genome shotgun (WGS) entry which is preliminary data.</text>
</comment>
<keyword evidence="2" id="KW-1185">Reference proteome</keyword>
<evidence type="ECO:0000313" key="2">
    <source>
        <dbReference type="Proteomes" id="UP000563426"/>
    </source>
</evidence>
<dbReference type="InterPro" id="IPR006521">
    <property type="entry name" value="Tail_protein_I"/>
</dbReference>
<sequence>MSLEPDLLYSWLPAHVRIRDREEGEPLRALMAVFQEVADALHDDVSQLYRNWFIETCQEWVVPYVGDLVGIARLRAMNPSAYTLRAYVANAIALRRRKGTPAAMEQVAQDLTGWHASVLETFQQVSTTQHMKHPRLHSLRTPSLRNSDELDRLYGPFERASHTLDVRSLNRAPDPGRLEPVGQDPGPVKVLTQRVRGRYNLQTVSLFLWRLRAWPVTLAPAVPHAGGSGADAYTWYHFSQLGEDLPLFNFPQTKLEAASLAQEHHLPGQLRRSALFLELEARRQAEVDGAEPLLAWFGDQPPFRIYTHGAAGGLKELSPSRILIADLSRGGSPGGVRPPGQRTYYPAAGGAVEKPISALVDPELGRLVFTAGNEPAVGEQVLVSYHYGFSSEVGGGTYERHAELPAREGFSHYAVHADAGPEAGLRPRIAEWLAEQPNTPGAVIEVLDSAIHTLDPATLDIEVPEGKHLELRAANRQRPMVALSGDLRVTLGRHSSLTLNGLWLHGGDLVVSVAPEGPTAVSLIHCTLTPAPESEGHVGSRLRILASGSSEEARTPMAVSCTVRRCITGALELGTLGSNCVLELQESIADHRAGTALHHGGVLRASGSTVLGRTRVDVLELASDMLFTGTVMSERRQTGCIRFSYAPPDSELPPRFQCQPQVPEGTDAATREALLYRLKPRFTSVHYGQPGYCQLATNMPDEILRGASGEGEMGVFHHLEQSQRALNLQTGLSEYLRLGLEAGLIFVT</sequence>
<proteinExistence type="predicted"/>
<dbReference type="EMBL" id="JABFJV010000078">
    <property type="protein sequence ID" value="NOK34653.1"/>
    <property type="molecule type" value="Genomic_DNA"/>
</dbReference>
<protein>
    <submittedName>
        <fullName evidence="1">Uncharacterized protein</fullName>
    </submittedName>
</protein>
<name>A0A7Y4KIX7_9BACT</name>
<evidence type="ECO:0000313" key="1">
    <source>
        <dbReference type="EMBL" id="NOK34653.1"/>
    </source>
</evidence>